<reference evidence="1 2" key="1">
    <citation type="submission" date="2019-03" db="EMBL/GenBank/DDBJ databases">
        <title>Genomic analyses of the natural microbiome of Caenorhabditis elegans.</title>
        <authorList>
            <person name="Samuel B."/>
        </authorList>
    </citation>
    <scope>NUCLEOTIDE SEQUENCE [LARGE SCALE GENOMIC DNA]</scope>
    <source>
        <strain evidence="1 2">JUb89</strain>
    </source>
</reference>
<dbReference type="InterPro" id="IPR036937">
    <property type="entry name" value="Adhesion_dom_fimbrial_sf"/>
</dbReference>
<keyword evidence="2" id="KW-1185">Reference proteome</keyword>
<evidence type="ECO:0000313" key="1">
    <source>
        <dbReference type="EMBL" id="TCM69088.1"/>
    </source>
</evidence>
<dbReference type="InterPro" id="IPR008966">
    <property type="entry name" value="Adhesion_dom_sf"/>
</dbReference>
<dbReference type="Gene3D" id="2.60.40.1090">
    <property type="entry name" value="Fimbrial-type adhesion domain"/>
    <property type="match status" value="1"/>
</dbReference>
<protein>
    <submittedName>
        <fullName evidence="1">Type 1 fimbria pilin</fullName>
    </submittedName>
</protein>
<dbReference type="Proteomes" id="UP000294963">
    <property type="component" value="Unassembled WGS sequence"/>
</dbReference>
<dbReference type="GO" id="GO:0007155">
    <property type="term" value="P:cell adhesion"/>
    <property type="evidence" value="ECO:0007669"/>
    <property type="project" value="InterPro"/>
</dbReference>
<name>A0A4V2R1M2_ACICA</name>
<gene>
    <name evidence="1" type="ORF">EC844_10331</name>
</gene>
<comment type="caution">
    <text evidence="1">The sequence shown here is derived from an EMBL/GenBank/DDBJ whole genome shotgun (WGS) entry which is preliminary data.</text>
</comment>
<dbReference type="GO" id="GO:0009289">
    <property type="term" value="C:pilus"/>
    <property type="evidence" value="ECO:0007669"/>
    <property type="project" value="InterPro"/>
</dbReference>
<dbReference type="EMBL" id="SLVJ01000003">
    <property type="protein sequence ID" value="TCM69088.1"/>
    <property type="molecule type" value="Genomic_DNA"/>
</dbReference>
<organism evidence="1 2">
    <name type="scientific">Acinetobacter calcoaceticus</name>
    <dbReference type="NCBI Taxonomy" id="471"/>
    <lineage>
        <taxon>Bacteria</taxon>
        <taxon>Pseudomonadati</taxon>
        <taxon>Pseudomonadota</taxon>
        <taxon>Gammaproteobacteria</taxon>
        <taxon>Moraxellales</taxon>
        <taxon>Moraxellaceae</taxon>
        <taxon>Acinetobacter</taxon>
        <taxon>Acinetobacter calcoaceticus/baumannii complex</taxon>
    </lineage>
</organism>
<proteinExistence type="predicted"/>
<dbReference type="SUPFAM" id="SSF49401">
    <property type="entry name" value="Bacterial adhesins"/>
    <property type="match status" value="1"/>
</dbReference>
<accession>A0A4V2R1M2</accession>
<dbReference type="AlphaFoldDB" id="A0A4V2R1M2"/>
<evidence type="ECO:0000313" key="2">
    <source>
        <dbReference type="Proteomes" id="UP000294963"/>
    </source>
</evidence>
<sequence>MSVGGENVLWHRINKSAFLRLFFAVTVLQVSSMGFAEADRFGRINMKGEIHESACAIDLESYDQTVSLADLQHENSGQGITQPLNIKLTHCLLGNAQHDVPNWKKFQLTVDGRREGAMFTVGTPGVGFKIADRDGQFAVPGRVLPISFISTRNMYLKYSMVFVNQQGQVELGHIYSTLRFKMDYY</sequence>